<feature type="compositionally biased region" description="Low complexity" evidence="1">
    <location>
        <begin position="182"/>
        <end position="201"/>
    </location>
</feature>
<dbReference type="RefSeq" id="XP_062650075.1">
    <property type="nucleotide sequence ID" value="XM_062796168.1"/>
</dbReference>
<feature type="compositionally biased region" description="Low complexity" evidence="1">
    <location>
        <begin position="214"/>
        <end position="226"/>
    </location>
</feature>
<evidence type="ECO:0000313" key="3">
    <source>
        <dbReference type="Proteomes" id="UP001302602"/>
    </source>
</evidence>
<evidence type="ECO:0000256" key="1">
    <source>
        <dbReference type="SAM" id="MobiDB-lite"/>
    </source>
</evidence>
<feature type="compositionally biased region" description="Polar residues" evidence="1">
    <location>
        <begin position="106"/>
        <end position="121"/>
    </location>
</feature>
<proteinExistence type="predicted"/>
<name>A0AAN6U4U9_9PEZI</name>
<reference evidence="2" key="1">
    <citation type="journal article" date="2023" name="Mol. Phylogenet. Evol.">
        <title>Genome-scale phylogeny and comparative genomics of the fungal order Sordariales.</title>
        <authorList>
            <person name="Hensen N."/>
            <person name="Bonometti L."/>
            <person name="Westerberg I."/>
            <person name="Brannstrom I.O."/>
            <person name="Guillou S."/>
            <person name="Cros-Aarteil S."/>
            <person name="Calhoun S."/>
            <person name="Haridas S."/>
            <person name="Kuo A."/>
            <person name="Mondo S."/>
            <person name="Pangilinan J."/>
            <person name="Riley R."/>
            <person name="LaButti K."/>
            <person name="Andreopoulos B."/>
            <person name="Lipzen A."/>
            <person name="Chen C."/>
            <person name="Yan M."/>
            <person name="Daum C."/>
            <person name="Ng V."/>
            <person name="Clum A."/>
            <person name="Steindorff A."/>
            <person name="Ohm R.A."/>
            <person name="Martin F."/>
            <person name="Silar P."/>
            <person name="Natvig D.O."/>
            <person name="Lalanne C."/>
            <person name="Gautier V."/>
            <person name="Ament-Velasquez S.L."/>
            <person name="Kruys A."/>
            <person name="Hutchinson M.I."/>
            <person name="Powell A.J."/>
            <person name="Barry K."/>
            <person name="Miller A.N."/>
            <person name="Grigoriev I.V."/>
            <person name="Debuchy R."/>
            <person name="Gladieux P."/>
            <person name="Hiltunen Thoren M."/>
            <person name="Johannesson H."/>
        </authorList>
    </citation>
    <scope>NUCLEOTIDE SEQUENCE</scope>
    <source>
        <strain evidence="2">CBS 731.68</strain>
    </source>
</reference>
<feature type="compositionally biased region" description="Gly residues" evidence="1">
    <location>
        <begin position="286"/>
        <end position="297"/>
    </location>
</feature>
<protein>
    <submittedName>
        <fullName evidence="2">Uncharacterized protein</fullName>
    </submittedName>
</protein>
<feature type="compositionally biased region" description="Low complexity" evidence="1">
    <location>
        <begin position="122"/>
        <end position="133"/>
    </location>
</feature>
<dbReference type="EMBL" id="MU853225">
    <property type="protein sequence ID" value="KAK4126304.1"/>
    <property type="molecule type" value="Genomic_DNA"/>
</dbReference>
<keyword evidence="3" id="KW-1185">Reference proteome</keyword>
<dbReference type="AlphaFoldDB" id="A0AAN6U4U9"/>
<accession>A0AAN6U4U9</accession>
<organism evidence="2 3">
    <name type="scientific">Parathielavia appendiculata</name>
    <dbReference type="NCBI Taxonomy" id="2587402"/>
    <lineage>
        <taxon>Eukaryota</taxon>
        <taxon>Fungi</taxon>
        <taxon>Dikarya</taxon>
        <taxon>Ascomycota</taxon>
        <taxon>Pezizomycotina</taxon>
        <taxon>Sordariomycetes</taxon>
        <taxon>Sordariomycetidae</taxon>
        <taxon>Sordariales</taxon>
        <taxon>Chaetomiaceae</taxon>
        <taxon>Parathielavia</taxon>
    </lineage>
</organism>
<sequence>MPAQPPTTYLGVQRDDITITTPSTTPLIISRIPTPTNPSNLIPCFSLDSEPQRGRKRLRVEDILHTAATTTKPSSSPSKATRPRTVGNRKSTDSSLETFRGRPRYRSTSFPATPSTNASTPLSRALSLSLSRRGTPTESGSSERGQHQHQPQPQPQPQPGTVRFLRVVQIERGRARERGRRGSPTASPVLTAAAVAAVSPRRVIKRRERRRRSQSPSRSRSPVPVGSAAFALGEKLLAGLEWNEGGQGMCRRRRQRTRTRGREHGVGLGAGMVVGVDVRDDVQAGCGSGGNEGGGGSVSSAVDGAAGE</sequence>
<feature type="region of interest" description="Disordered" evidence="1">
    <location>
        <begin position="66"/>
        <end position="226"/>
    </location>
</feature>
<reference evidence="2" key="2">
    <citation type="submission" date="2023-05" db="EMBL/GenBank/DDBJ databases">
        <authorList>
            <consortium name="Lawrence Berkeley National Laboratory"/>
            <person name="Steindorff A."/>
            <person name="Hensen N."/>
            <person name="Bonometti L."/>
            <person name="Westerberg I."/>
            <person name="Brannstrom I.O."/>
            <person name="Guillou S."/>
            <person name="Cros-Aarteil S."/>
            <person name="Calhoun S."/>
            <person name="Haridas S."/>
            <person name="Kuo A."/>
            <person name="Mondo S."/>
            <person name="Pangilinan J."/>
            <person name="Riley R."/>
            <person name="Labutti K."/>
            <person name="Andreopoulos B."/>
            <person name="Lipzen A."/>
            <person name="Chen C."/>
            <person name="Yanf M."/>
            <person name="Daum C."/>
            <person name="Ng V."/>
            <person name="Clum A."/>
            <person name="Ohm R."/>
            <person name="Martin F."/>
            <person name="Silar P."/>
            <person name="Natvig D."/>
            <person name="Lalanne C."/>
            <person name="Gautier V."/>
            <person name="Ament-Velasquez S.L."/>
            <person name="Kruys A."/>
            <person name="Hutchinson M.I."/>
            <person name="Powell A.J."/>
            <person name="Barry K."/>
            <person name="Miller A.N."/>
            <person name="Grigoriev I.V."/>
            <person name="Debuchy R."/>
            <person name="Gladieux P."/>
            <person name="Thoren M.H."/>
            <person name="Johannesson H."/>
        </authorList>
    </citation>
    <scope>NUCLEOTIDE SEQUENCE</scope>
    <source>
        <strain evidence="2">CBS 731.68</strain>
    </source>
</reference>
<feature type="compositionally biased region" description="Low complexity" evidence="1">
    <location>
        <begin position="66"/>
        <end position="85"/>
    </location>
</feature>
<feature type="compositionally biased region" description="Basic residues" evidence="1">
    <location>
        <begin position="202"/>
        <end position="213"/>
    </location>
</feature>
<comment type="caution">
    <text evidence="2">The sequence shown here is derived from an EMBL/GenBank/DDBJ whole genome shotgun (WGS) entry which is preliminary data.</text>
</comment>
<feature type="region of interest" description="Disordered" evidence="1">
    <location>
        <begin position="284"/>
        <end position="308"/>
    </location>
</feature>
<gene>
    <name evidence="2" type="ORF">N657DRAFT_679260</name>
</gene>
<evidence type="ECO:0000313" key="2">
    <source>
        <dbReference type="EMBL" id="KAK4126304.1"/>
    </source>
</evidence>
<dbReference type="Proteomes" id="UP001302602">
    <property type="component" value="Unassembled WGS sequence"/>
</dbReference>
<feature type="compositionally biased region" description="Low complexity" evidence="1">
    <location>
        <begin position="298"/>
        <end position="308"/>
    </location>
</feature>
<dbReference type="GeneID" id="87832936"/>
<feature type="compositionally biased region" description="Polar residues" evidence="1">
    <location>
        <begin position="134"/>
        <end position="143"/>
    </location>
</feature>